<dbReference type="OrthoDB" id="69964at2759"/>
<dbReference type="FunCoup" id="C5DME1">
    <property type="interactions" value="69"/>
</dbReference>
<protein>
    <submittedName>
        <fullName evidence="3">KLTH0G08096p</fullName>
    </submittedName>
</protein>
<dbReference type="PANTHER" id="PTHR22754:SF32">
    <property type="entry name" value="DISCO-INTERACTING PROTEIN 2"/>
    <property type="match status" value="1"/>
</dbReference>
<dbReference type="InParanoid" id="C5DME1"/>
<organism evidence="3 4">
    <name type="scientific">Lachancea thermotolerans (strain ATCC 56472 / CBS 6340 / NRRL Y-8284)</name>
    <name type="common">Yeast</name>
    <name type="synonym">Kluyveromyces thermotolerans</name>
    <dbReference type="NCBI Taxonomy" id="559295"/>
    <lineage>
        <taxon>Eukaryota</taxon>
        <taxon>Fungi</taxon>
        <taxon>Dikarya</taxon>
        <taxon>Ascomycota</taxon>
        <taxon>Saccharomycotina</taxon>
        <taxon>Saccharomycetes</taxon>
        <taxon>Saccharomycetales</taxon>
        <taxon>Saccharomycetaceae</taxon>
        <taxon>Lachancea</taxon>
    </lineage>
</organism>
<dbReference type="Pfam" id="PF24919">
    <property type="entry name" value="Mug62"/>
    <property type="match status" value="1"/>
</dbReference>
<evidence type="ECO:0000259" key="2">
    <source>
        <dbReference type="PROSITE" id="PS51912"/>
    </source>
</evidence>
<evidence type="ECO:0000256" key="1">
    <source>
        <dbReference type="SAM" id="MobiDB-lite"/>
    </source>
</evidence>
<dbReference type="Proteomes" id="UP000002036">
    <property type="component" value="Chromosome G"/>
</dbReference>
<sequence length="1613" mass="180876">MDFHIPSCLPEEAGNRLRELIKDYHDGDVTAKGYLKKRQEILDKHNPTAYPLGSPNSAQNRGSTHIRNHSLASTIRSQRSSVAQGNDNYSIDTTSILNSRNNSIYKVTTRNSSVLNSKSSALTSPAKSSGGDTSGPCYNPMIPLLPRTESPPMTDSLPAILRARSQLYERETAFMSINNKNKETGISWDKLYLRAEKVAHELGKHKLYKMDKVLLWFNKEDLVEFTVSLLGCFIAGMVAVPVSLETYSLSEISQIVGLTNAGFTLIAENCLKQIDSLRFDGNNKVRLTKSGFLSDITFITTDDLGTYSKAKKSSPTFDIPSVSYIEFTRTPLGRLSGVVMKHKILSKQLETMASILNSRRKAHWPKGDIERSYKNKRTGSRYIMLSSLDPTRSTGLIFGVLFNIYTGNLLMTVDDRLLQKTGMYENIINKHRVNILLNDQLQLKQVVINYLENPALVTSKKNKIDFSCINWCITSCTNIDTEVTDMIVHKWLKNLGCLDASQCYSPMLTLLDFGGIFVSMRDQLGNLGNFPVHDTKLRLQDELFIDKELLKENIIKPSITAMINSSSSTKDYLRLSCFGFPIPDATVCIVNPDDGTLAPDLTVGELWISSPSITDEFYQMEKINEFVFNAKLNFKKMTELWQLAAFGPDGGSFKSSERLDTIMSVCPPTKSFIRTKLMGFVHNGKIYVLALIEDMFLQNKLVRLPNWSHTSDVTKARNVDQPQNTDASDNQESLLSKRVVQTYYLQHITENVVRMVEKALEVSVFELPQNKNEHFLVMVVETPLASNLSAATVQPTLASIAQRREQYEKKMTTMVEQIYKILWIFHRIQPMCIILVTPRSLPRRYCSLEIANSTVEKKFLSGGLNSKFVKFQLDNVVLDFIPHSSYVNESIFSEHLSSLRHSAIGQENAMLSGNSGALPWQTSGIDYREKCMDNRNNKDLTTFSSIIDILEWRSAKQSDEFAFSDGIAGSSVANSSPNNVHSKVSWKTFSSIVGNFVKKIVQSKTPLKSGDHVAILSGNSVEYVATVIACFYCNLVVIPIAPLNEAYPNEEVNFLMSVVNNHNVKRIFVDAKMYAMLEDGTSISRQIKKFKHLLPKITVFSKIKKKNDISPSNFKDVLKNRRGSLTSESSPCVIWIDRETDIHQEINVVVTHKVLLNMCKIVKETLQLTSDSPVISMYKHTAGLGFIQTCLIGIYVGTTSCFFNYQDILGDATNFLISLQNFSVKNLILSPEMLYLILDRANSIIERGRAIGSGRKDSKLAKTMLRPDFLKKVRNIMIPFKGRPLTNTIQACLEKYPSIVINTSQLNYVYQHIFNPLVALNPLNVPSLDIYLDLTSLREGLVRDINPNGLTSSDLSQYLHLQSSGVVAVCTDVPIVNPETLEPCYENEIGEIWCCSEANVYDYWISKVTSPEKQVRFSGKKANLQKTSFVSAQFKSKLGGQADNGLSYLRTGDLGFIKRIKCTDSRDNTLELAVLYVLGSINETVEILGLTHFVSDLEATVKSAHPCIANCMVAKVGGLLSCLVECRNSRGYEHSNITPLIVAALLKKNGVVLDLCCFVKPKSARITGNAWQTNRMTLLKDWLKGRLQVEAQFGINYGENNSIYLLSDFAERK</sequence>
<feature type="region of interest" description="Disordered" evidence="1">
    <location>
        <begin position="115"/>
        <end position="138"/>
    </location>
</feature>
<proteinExistence type="predicted"/>
<dbReference type="eggNOG" id="KOG3628">
    <property type="taxonomic scope" value="Eukaryota"/>
</dbReference>
<dbReference type="PANTHER" id="PTHR22754">
    <property type="entry name" value="DISCO-INTERACTING PROTEIN 2 DIP2 -RELATED"/>
    <property type="match status" value="1"/>
</dbReference>
<dbReference type="GeneID" id="8293660"/>
<dbReference type="EMBL" id="CU928171">
    <property type="protein sequence ID" value="CAR24952.1"/>
    <property type="molecule type" value="Genomic_DNA"/>
</dbReference>
<dbReference type="Pfam" id="PF00501">
    <property type="entry name" value="AMP-binding"/>
    <property type="match status" value="1"/>
</dbReference>
<dbReference type="OMA" id="LVWTYWT"/>
<dbReference type="InterPro" id="IPR056881">
    <property type="entry name" value="Mug62_dom"/>
</dbReference>
<dbReference type="SMART" id="SM01137">
    <property type="entry name" value="DMAP_binding"/>
    <property type="match status" value="1"/>
</dbReference>
<dbReference type="HOGENOM" id="CLU_000737_0_0_1"/>
<evidence type="ECO:0000313" key="3">
    <source>
        <dbReference type="EMBL" id="CAR24952.1"/>
    </source>
</evidence>
<reference evidence="3 4" key="1">
    <citation type="journal article" date="2009" name="Genome Res.">
        <title>Comparative genomics of protoploid Saccharomycetaceae.</title>
        <authorList>
            <consortium name="The Genolevures Consortium"/>
            <person name="Souciet J.-L."/>
            <person name="Dujon B."/>
            <person name="Gaillardin C."/>
            <person name="Johnston M."/>
            <person name="Baret P.V."/>
            <person name="Cliften P."/>
            <person name="Sherman D.J."/>
            <person name="Weissenbach J."/>
            <person name="Westhof E."/>
            <person name="Wincker P."/>
            <person name="Jubin C."/>
            <person name="Poulain J."/>
            <person name="Barbe V."/>
            <person name="Segurens B."/>
            <person name="Artiguenave F."/>
            <person name="Anthouard V."/>
            <person name="Vacherie B."/>
            <person name="Val M.-E."/>
            <person name="Fulton R.S."/>
            <person name="Minx P."/>
            <person name="Wilson R."/>
            <person name="Durrens P."/>
            <person name="Jean G."/>
            <person name="Marck C."/>
            <person name="Martin T."/>
            <person name="Nikolski M."/>
            <person name="Rolland T."/>
            <person name="Seret M.-L."/>
            <person name="Casaregola S."/>
            <person name="Despons L."/>
            <person name="Fairhead C."/>
            <person name="Fischer G."/>
            <person name="Lafontaine I."/>
            <person name="Leh V."/>
            <person name="Lemaire M."/>
            <person name="de Montigny J."/>
            <person name="Neuveglise C."/>
            <person name="Thierry A."/>
            <person name="Blanc-Lenfle I."/>
            <person name="Bleykasten C."/>
            <person name="Diffels J."/>
            <person name="Fritsch E."/>
            <person name="Frangeul L."/>
            <person name="Goeffon A."/>
            <person name="Jauniaux N."/>
            <person name="Kachouri-Lafond R."/>
            <person name="Payen C."/>
            <person name="Potier S."/>
            <person name="Pribylova L."/>
            <person name="Ozanne C."/>
            <person name="Richard G.-F."/>
            <person name="Sacerdot C."/>
            <person name="Straub M.-L."/>
            <person name="Talla E."/>
        </authorList>
    </citation>
    <scope>NUCLEOTIDE SEQUENCE [LARGE SCALE GENOMIC DNA]</scope>
    <source>
        <strain evidence="4">ATCC 56472 / CBS 6340 / NRRL Y-8284</strain>
    </source>
</reference>
<dbReference type="STRING" id="559295.C5DME1"/>
<dbReference type="PROSITE" id="PS51912">
    <property type="entry name" value="DMAP1_BIND"/>
    <property type="match status" value="1"/>
</dbReference>
<dbReference type="KEGG" id="lth:KLTH0G08096g"/>
<dbReference type="InterPro" id="IPR010506">
    <property type="entry name" value="DMAP1-bd"/>
</dbReference>
<name>C5DME1_LACTC</name>
<keyword evidence="4" id="KW-1185">Reference proteome</keyword>
<feature type="compositionally biased region" description="Polar residues" evidence="1">
    <location>
        <begin position="115"/>
        <end position="131"/>
    </location>
</feature>
<gene>
    <name evidence="3" type="ordered locus">KLTH0G08096g</name>
</gene>
<dbReference type="InterPro" id="IPR025110">
    <property type="entry name" value="AMP-bd_C"/>
</dbReference>
<dbReference type="SUPFAM" id="SSF56801">
    <property type="entry name" value="Acetyl-CoA synthetase-like"/>
    <property type="match status" value="2"/>
</dbReference>
<feature type="domain" description="DMAP1-binding" evidence="2">
    <location>
        <begin position="5"/>
        <end position="114"/>
    </location>
</feature>
<evidence type="ECO:0000313" key="4">
    <source>
        <dbReference type="Proteomes" id="UP000002036"/>
    </source>
</evidence>
<dbReference type="Pfam" id="PF06464">
    <property type="entry name" value="DMAP_binding"/>
    <property type="match status" value="1"/>
</dbReference>
<dbReference type="Pfam" id="PF23024">
    <property type="entry name" value="AMP-dom_DIP2-like"/>
    <property type="match status" value="1"/>
</dbReference>
<dbReference type="InterPro" id="IPR042099">
    <property type="entry name" value="ANL_N_sf"/>
</dbReference>
<dbReference type="RefSeq" id="XP_002555389.1">
    <property type="nucleotide sequence ID" value="XM_002555343.1"/>
</dbReference>
<dbReference type="GO" id="GO:0005829">
    <property type="term" value="C:cytosol"/>
    <property type="evidence" value="ECO:0007669"/>
    <property type="project" value="TreeGrafter"/>
</dbReference>
<dbReference type="InterPro" id="IPR000873">
    <property type="entry name" value="AMP-dep_synth/lig_dom"/>
</dbReference>
<accession>C5DME1</accession>
<dbReference type="Gene3D" id="3.40.50.12780">
    <property type="entry name" value="N-terminal domain of ligase-like"/>
    <property type="match status" value="3"/>
</dbReference>